<evidence type="ECO:0000256" key="7">
    <source>
        <dbReference type="RuleBase" id="RU003991"/>
    </source>
</evidence>
<evidence type="ECO:0000313" key="9">
    <source>
        <dbReference type="EMBL" id="MFD1463270.1"/>
    </source>
</evidence>
<dbReference type="InterPro" id="IPR036286">
    <property type="entry name" value="LexA/Signal_pep-like_sf"/>
</dbReference>
<keyword evidence="2" id="KW-0227">DNA damage</keyword>
<evidence type="ECO:0000259" key="8">
    <source>
        <dbReference type="Pfam" id="PF00717"/>
    </source>
</evidence>
<evidence type="ECO:0000256" key="1">
    <source>
        <dbReference type="ARBA" id="ARBA00007484"/>
    </source>
</evidence>
<evidence type="ECO:0000256" key="4">
    <source>
        <dbReference type="ARBA" id="ARBA00022813"/>
    </source>
</evidence>
<dbReference type="CDD" id="cd06529">
    <property type="entry name" value="S24_LexA-like"/>
    <property type="match status" value="1"/>
</dbReference>
<keyword evidence="6" id="KW-0742">SOS response</keyword>
<name>A0ABW4DK34_9BACL</name>
<evidence type="ECO:0000313" key="10">
    <source>
        <dbReference type="Proteomes" id="UP001597340"/>
    </source>
</evidence>
<dbReference type="InterPro" id="IPR050077">
    <property type="entry name" value="LexA_repressor"/>
</dbReference>
<organism evidence="9 10">
    <name type="scientific">Paenibacillus farraposensis</name>
    <dbReference type="NCBI Taxonomy" id="2807095"/>
    <lineage>
        <taxon>Bacteria</taxon>
        <taxon>Bacillati</taxon>
        <taxon>Bacillota</taxon>
        <taxon>Bacilli</taxon>
        <taxon>Bacillales</taxon>
        <taxon>Paenibacillaceae</taxon>
        <taxon>Paenibacillus</taxon>
    </lineage>
</organism>
<protein>
    <submittedName>
        <fullName evidence="9">S24 family peptidase</fullName>
    </submittedName>
</protein>
<dbReference type="PANTHER" id="PTHR33516">
    <property type="entry name" value="LEXA REPRESSOR"/>
    <property type="match status" value="1"/>
</dbReference>
<keyword evidence="3 7" id="KW-0378">Hydrolase</keyword>
<dbReference type="EMBL" id="JBHTNZ010000029">
    <property type="protein sequence ID" value="MFD1463270.1"/>
    <property type="molecule type" value="Genomic_DNA"/>
</dbReference>
<sequence length="295" mass="33126">MADIAKMINEKGVKIERSYISMLKNNKTKNPASEEINIAIAEVTGGDKEQLLMAAYLDRAPEKIKKVFDNMESVNSFLDGFLVNNKIILDQDYLKECLDESENTTFEISNIPISELIKLMSFEEKLEVLKVFIEDAMNQNKSFDKYLKDINEVNPELKANIIPFDSGTMLRVPVLGKIAAGTPIDRIENVENYTLIDPYILRGKDGFALEVQGDSMTGDRIYSGDLVIVAKQDEVSPHEIAVVTVNDNDVTLKRVRREGDVCLLIPSNPTMQPSLVPADKVKIIGKVVEVKFWPK</sequence>
<gene>
    <name evidence="9" type="ORF">ACFQ5D_18145</name>
</gene>
<evidence type="ECO:0000256" key="6">
    <source>
        <dbReference type="ARBA" id="ARBA00023236"/>
    </source>
</evidence>
<reference evidence="10" key="1">
    <citation type="journal article" date="2019" name="Int. J. Syst. Evol. Microbiol.">
        <title>The Global Catalogue of Microorganisms (GCM) 10K type strain sequencing project: providing services to taxonomists for standard genome sequencing and annotation.</title>
        <authorList>
            <consortium name="The Broad Institute Genomics Platform"/>
            <consortium name="The Broad Institute Genome Sequencing Center for Infectious Disease"/>
            <person name="Wu L."/>
            <person name="Ma J."/>
        </authorList>
    </citation>
    <scope>NUCLEOTIDE SEQUENCE [LARGE SCALE GENOMIC DNA]</scope>
    <source>
        <strain evidence="10">CCM 9147</strain>
    </source>
</reference>
<dbReference type="Proteomes" id="UP001597340">
    <property type="component" value="Unassembled WGS sequence"/>
</dbReference>
<accession>A0ABW4DK34</accession>
<evidence type="ECO:0000256" key="2">
    <source>
        <dbReference type="ARBA" id="ARBA00022763"/>
    </source>
</evidence>
<dbReference type="RefSeq" id="WP_229526494.1">
    <property type="nucleotide sequence ID" value="NZ_JAFFQR010000112.1"/>
</dbReference>
<feature type="domain" description="Peptidase S24/S26A/S26B/S26C" evidence="8">
    <location>
        <begin position="173"/>
        <end position="288"/>
    </location>
</feature>
<dbReference type="SUPFAM" id="SSF51306">
    <property type="entry name" value="LexA/Signal peptidase"/>
    <property type="match status" value="1"/>
</dbReference>
<dbReference type="InterPro" id="IPR006197">
    <property type="entry name" value="Peptidase_S24_LexA"/>
</dbReference>
<dbReference type="Gene3D" id="2.10.109.10">
    <property type="entry name" value="Umud Fragment, subunit A"/>
    <property type="match status" value="1"/>
</dbReference>
<evidence type="ECO:0000256" key="3">
    <source>
        <dbReference type="ARBA" id="ARBA00022801"/>
    </source>
</evidence>
<keyword evidence="10" id="KW-1185">Reference proteome</keyword>
<comment type="caution">
    <text evidence="9">The sequence shown here is derived from an EMBL/GenBank/DDBJ whole genome shotgun (WGS) entry which is preliminary data.</text>
</comment>
<keyword evidence="4 7" id="KW-0068">Autocatalytic cleavage</keyword>
<comment type="similarity">
    <text evidence="1 7">Belongs to the peptidase S24 family.</text>
</comment>
<dbReference type="Pfam" id="PF00717">
    <property type="entry name" value="Peptidase_S24"/>
    <property type="match status" value="1"/>
</dbReference>
<evidence type="ECO:0000256" key="5">
    <source>
        <dbReference type="ARBA" id="ARBA00023204"/>
    </source>
</evidence>
<dbReference type="InterPro" id="IPR015927">
    <property type="entry name" value="Peptidase_S24_S26A/B/C"/>
</dbReference>
<keyword evidence="5" id="KW-0234">DNA repair</keyword>
<dbReference type="InterPro" id="IPR039418">
    <property type="entry name" value="LexA-like"/>
</dbReference>
<dbReference type="PRINTS" id="PR00726">
    <property type="entry name" value="LEXASERPTASE"/>
</dbReference>
<proteinExistence type="inferred from homology"/>
<dbReference type="PANTHER" id="PTHR33516:SF2">
    <property type="entry name" value="LEXA REPRESSOR-RELATED"/>
    <property type="match status" value="1"/>
</dbReference>